<gene>
    <name evidence="2" type="ORF">PUN28_020682</name>
</gene>
<name>A0AAW2E8U2_9HYME</name>
<proteinExistence type="predicted"/>
<comment type="caution">
    <text evidence="2">The sequence shown here is derived from an EMBL/GenBank/DDBJ whole genome shotgun (WGS) entry which is preliminary data.</text>
</comment>
<sequence>MAAEEDDHDGSRRHGSLAARKIRGRPRHGTELGSLNRRENADSSPRPGPARQPDPLPDQARHAPLLRANPYSEVTDPICRLPFPTLVYRLEALYLGDLLRIWVRTGATPPRGPLLDFQGPRGRSGHRRNCGALRVPNPISLLERFPGNSNAYTEKKALPGSPDGVSRSFWVTPTNTLTRARIGLGSTDSCATAVHTKPFSTSVLQGLAGVFATTTKICTDGGSRQARAQTLLRTPSRPSYSSGLRGGL</sequence>
<dbReference type="Proteomes" id="UP001430953">
    <property type="component" value="Unassembled WGS sequence"/>
</dbReference>
<protein>
    <submittedName>
        <fullName evidence="2">Uncharacterized protein</fullName>
    </submittedName>
</protein>
<evidence type="ECO:0000313" key="2">
    <source>
        <dbReference type="EMBL" id="KAL0098726.1"/>
    </source>
</evidence>
<feature type="compositionally biased region" description="Pro residues" evidence="1">
    <location>
        <begin position="46"/>
        <end position="56"/>
    </location>
</feature>
<dbReference type="PANTHER" id="PTHR34141">
    <property type="match status" value="1"/>
</dbReference>
<dbReference type="AlphaFoldDB" id="A0AAW2E8U2"/>
<organism evidence="2 3">
    <name type="scientific">Cardiocondyla obscurior</name>
    <dbReference type="NCBI Taxonomy" id="286306"/>
    <lineage>
        <taxon>Eukaryota</taxon>
        <taxon>Metazoa</taxon>
        <taxon>Ecdysozoa</taxon>
        <taxon>Arthropoda</taxon>
        <taxon>Hexapoda</taxon>
        <taxon>Insecta</taxon>
        <taxon>Pterygota</taxon>
        <taxon>Neoptera</taxon>
        <taxon>Endopterygota</taxon>
        <taxon>Hymenoptera</taxon>
        <taxon>Apocrita</taxon>
        <taxon>Aculeata</taxon>
        <taxon>Formicoidea</taxon>
        <taxon>Formicidae</taxon>
        <taxon>Myrmicinae</taxon>
        <taxon>Cardiocondyla</taxon>
    </lineage>
</organism>
<reference evidence="2 3" key="1">
    <citation type="submission" date="2023-03" db="EMBL/GenBank/DDBJ databases">
        <title>High recombination rates correlate with genetic variation in Cardiocondyla obscurior ants.</title>
        <authorList>
            <person name="Errbii M."/>
        </authorList>
    </citation>
    <scope>NUCLEOTIDE SEQUENCE [LARGE SCALE GENOMIC DNA]</scope>
    <source>
        <strain evidence="2">Alpha-2009</strain>
        <tissue evidence="2">Whole body</tissue>
    </source>
</reference>
<evidence type="ECO:0000313" key="3">
    <source>
        <dbReference type="Proteomes" id="UP001430953"/>
    </source>
</evidence>
<feature type="compositionally biased region" description="Basic residues" evidence="1">
    <location>
        <begin position="11"/>
        <end position="27"/>
    </location>
</feature>
<accession>A0AAW2E8U2</accession>
<dbReference type="PANTHER" id="PTHR34141:SF1">
    <property type="match status" value="1"/>
</dbReference>
<feature type="region of interest" description="Disordered" evidence="1">
    <location>
        <begin position="1"/>
        <end position="61"/>
    </location>
</feature>
<keyword evidence="3" id="KW-1185">Reference proteome</keyword>
<dbReference type="EMBL" id="JADYXP020000040">
    <property type="protein sequence ID" value="KAL0098726.1"/>
    <property type="molecule type" value="Genomic_DNA"/>
</dbReference>
<evidence type="ECO:0000256" key="1">
    <source>
        <dbReference type="SAM" id="MobiDB-lite"/>
    </source>
</evidence>